<feature type="region of interest" description="Disordered" evidence="2">
    <location>
        <begin position="77"/>
        <end position="107"/>
    </location>
</feature>
<dbReference type="InterPro" id="IPR051339">
    <property type="entry name" value="DnaJ_subfamily_B"/>
</dbReference>
<dbReference type="EMBL" id="PYWC01000096">
    <property type="protein sequence ID" value="PWW72698.1"/>
    <property type="molecule type" value="Genomic_DNA"/>
</dbReference>
<dbReference type="InterPro" id="IPR002939">
    <property type="entry name" value="DnaJ_C"/>
</dbReference>
<dbReference type="PANTHER" id="PTHR24078:SF553">
    <property type="entry name" value="DNAJ HOMOLOG SUBFAMILY B MEMBER 5"/>
    <property type="match status" value="1"/>
</dbReference>
<dbReference type="SUPFAM" id="SSF49493">
    <property type="entry name" value="HSP40/DnaJ peptide-binding domain"/>
    <property type="match status" value="2"/>
</dbReference>
<dbReference type="GO" id="GO:0051087">
    <property type="term" value="F:protein-folding chaperone binding"/>
    <property type="evidence" value="ECO:0007669"/>
    <property type="project" value="TreeGrafter"/>
</dbReference>
<dbReference type="FunFam" id="2.60.260.20:FF:000013">
    <property type="entry name" value="DnaJ subfamily B member 11"/>
    <property type="match status" value="1"/>
</dbReference>
<evidence type="ECO:0000256" key="1">
    <source>
        <dbReference type="ARBA" id="ARBA00023186"/>
    </source>
</evidence>
<dbReference type="Pfam" id="PF00226">
    <property type="entry name" value="DnaJ"/>
    <property type="match status" value="1"/>
</dbReference>
<dbReference type="SUPFAM" id="SSF46565">
    <property type="entry name" value="Chaperone J-domain"/>
    <property type="match status" value="1"/>
</dbReference>
<reference evidence="4 5" key="1">
    <citation type="submission" date="2018-03" db="EMBL/GenBank/DDBJ databases">
        <title>Genomes of Pezizomycetes fungi and the evolution of truffles.</title>
        <authorList>
            <person name="Murat C."/>
            <person name="Payen T."/>
            <person name="Noel B."/>
            <person name="Kuo A."/>
            <person name="Martin F.M."/>
        </authorList>
    </citation>
    <scope>NUCLEOTIDE SEQUENCE [LARGE SCALE GENOMIC DNA]</scope>
    <source>
        <strain evidence="4">091103-1</strain>
    </source>
</reference>
<dbReference type="Gene3D" id="2.60.260.20">
    <property type="entry name" value="Urease metallochaperone UreE, N-terminal domain"/>
    <property type="match status" value="2"/>
</dbReference>
<keyword evidence="1" id="KW-0143">Chaperone</keyword>
<dbReference type="Gene3D" id="1.10.287.110">
    <property type="entry name" value="DnaJ domain"/>
    <property type="match status" value="1"/>
</dbReference>
<dbReference type="PANTHER" id="PTHR24078">
    <property type="entry name" value="DNAJ HOMOLOG SUBFAMILY C MEMBER"/>
    <property type="match status" value="1"/>
</dbReference>
<dbReference type="Proteomes" id="UP000246991">
    <property type="component" value="Unassembled WGS sequence"/>
</dbReference>
<protein>
    <submittedName>
        <fullName evidence="4">DnaJ-domain-containing protein</fullName>
    </submittedName>
</protein>
<dbReference type="InterPro" id="IPR008971">
    <property type="entry name" value="HSP40/DnaJ_pept-bd"/>
</dbReference>
<name>A0A317SES9_9PEZI</name>
<dbReference type="InterPro" id="IPR036869">
    <property type="entry name" value="J_dom_sf"/>
</dbReference>
<feature type="domain" description="J" evidence="3">
    <location>
        <begin position="6"/>
        <end position="71"/>
    </location>
</feature>
<proteinExistence type="predicted"/>
<dbReference type="CDD" id="cd06257">
    <property type="entry name" value="DnaJ"/>
    <property type="match status" value="1"/>
</dbReference>
<dbReference type="PRINTS" id="PR00625">
    <property type="entry name" value="JDOMAIN"/>
</dbReference>
<dbReference type="GO" id="GO:0006457">
    <property type="term" value="P:protein folding"/>
    <property type="evidence" value="ECO:0007669"/>
    <property type="project" value="InterPro"/>
</dbReference>
<dbReference type="PROSITE" id="PS00636">
    <property type="entry name" value="DNAJ_1"/>
    <property type="match status" value="1"/>
</dbReference>
<keyword evidence="5" id="KW-1185">Reference proteome</keyword>
<evidence type="ECO:0000313" key="5">
    <source>
        <dbReference type="Proteomes" id="UP000246991"/>
    </source>
</evidence>
<dbReference type="SMART" id="SM00271">
    <property type="entry name" value="DnaJ"/>
    <property type="match status" value="1"/>
</dbReference>
<feature type="region of interest" description="Disordered" evidence="2">
    <location>
        <begin position="161"/>
        <end position="193"/>
    </location>
</feature>
<comment type="caution">
    <text evidence="4">The sequence shown here is derived from an EMBL/GenBank/DDBJ whole genome shotgun (WGS) entry which is preliminary data.</text>
</comment>
<dbReference type="GO" id="GO:0051082">
    <property type="term" value="F:unfolded protein binding"/>
    <property type="evidence" value="ECO:0007669"/>
    <property type="project" value="InterPro"/>
</dbReference>
<feature type="compositionally biased region" description="Basic and acidic residues" evidence="2">
    <location>
        <begin position="181"/>
        <end position="193"/>
    </location>
</feature>
<dbReference type="AlphaFoldDB" id="A0A317SES9"/>
<dbReference type="GO" id="GO:0006413">
    <property type="term" value="P:translational initiation"/>
    <property type="evidence" value="ECO:0007669"/>
    <property type="project" value="TreeGrafter"/>
</dbReference>
<accession>A0A317SES9</accession>
<sequence>MVKETKLYDTLGIKPNATPEEIKKAYRKGALQYHPDKNKDSKVAADKFKEISQAYEVLSDPEKRKIYDQFGLEYLLRGGPSSPPPQSQSHPSFARSETFPGGSFAGMGGMGGGGRTYPYGTGNFHQFGNPESVFEKFARMEGGFEGFDFDILAGLGSSSPLGGGRSNSFPGTRFGGGPREPNGRSKTPESTVSERRVGLTLEELFYGTEKKFRVKRKTFDKEGRISREDKELKIPVKPGMKAGSKFKFKGVGDEIDGSKQDLHFIIEEKPHESFTRDGDDLITTISLPLKDALLGWSRQIKTIEGKQLKVSHAGPTPPTWQESYPGQGMVLSKSPSERGNLIVKVNIVFPSSLTPEQKNQLRVALP</sequence>
<gene>
    <name evidence="4" type="ORF">C7212DRAFT_223200</name>
</gene>
<dbReference type="OrthoDB" id="550424at2759"/>
<dbReference type="FunFam" id="2.60.260.20:FF:000002">
    <property type="entry name" value="Dnaj homolog subfamily b member"/>
    <property type="match status" value="1"/>
</dbReference>
<evidence type="ECO:0000313" key="4">
    <source>
        <dbReference type="EMBL" id="PWW72698.1"/>
    </source>
</evidence>
<dbReference type="STRING" id="42249.A0A317SES9"/>
<dbReference type="Pfam" id="PF01556">
    <property type="entry name" value="DnaJ_C"/>
    <property type="match status" value="1"/>
</dbReference>
<dbReference type="CDD" id="cd10747">
    <property type="entry name" value="DnaJ_C"/>
    <property type="match status" value="1"/>
</dbReference>
<dbReference type="GO" id="GO:0005829">
    <property type="term" value="C:cytosol"/>
    <property type="evidence" value="ECO:0007669"/>
    <property type="project" value="TreeGrafter"/>
</dbReference>
<dbReference type="PROSITE" id="PS50076">
    <property type="entry name" value="DNAJ_2"/>
    <property type="match status" value="1"/>
</dbReference>
<evidence type="ECO:0000259" key="3">
    <source>
        <dbReference type="PROSITE" id="PS50076"/>
    </source>
</evidence>
<dbReference type="InterPro" id="IPR001623">
    <property type="entry name" value="DnaJ_domain"/>
</dbReference>
<dbReference type="InterPro" id="IPR018253">
    <property type="entry name" value="DnaJ_domain_CS"/>
</dbReference>
<evidence type="ECO:0000256" key="2">
    <source>
        <dbReference type="SAM" id="MobiDB-lite"/>
    </source>
</evidence>
<organism evidence="4 5">
    <name type="scientific">Tuber magnatum</name>
    <name type="common">white Piedmont truffle</name>
    <dbReference type="NCBI Taxonomy" id="42249"/>
    <lineage>
        <taxon>Eukaryota</taxon>
        <taxon>Fungi</taxon>
        <taxon>Dikarya</taxon>
        <taxon>Ascomycota</taxon>
        <taxon>Pezizomycotina</taxon>
        <taxon>Pezizomycetes</taxon>
        <taxon>Pezizales</taxon>
        <taxon>Tuberaceae</taxon>
        <taxon>Tuber</taxon>
    </lineage>
</organism>